<feature type="region of interest" description="Disordered" evidence="1">
    <location>
        <begin position="1"/>
        <end position="103"/>
    </location>
</feature>
<reference evidence="2 3" key="1">
    <citation type="submission" date="2017-05" db="EMBL/GenBank/DDBJ databases">
        <title>Streptomyces alboflavus Genome sequencing and assembly.</title>
        <authorList>
            <person name="Wang Y."/>
            <person name="Du B."/>
            <person name="Ding Y."/>
            <person name="Liu H."/>
            <person name="Hou Q."/>
            <person name="Liu K."/>
            <person name="Wang C."/>
            <person name="Yao L."/>
        </authorList>
    </citation>
    <scope>NUCLEOTIDE SEQUENCE [LARGE SCALE GENOMIC DNA]</scope>
    <source>
        <strain evidence="2 3">MDJK44</strain>
    </source>
</reference>
<evidence type="ECO:0000313" key="2">
    <source>
        <dbReference type="EMBL" id="ARX88068.1"/>
    </source>
</evidence>
<keyword evidence="3" id="KW-1185">Reference proteome</keyword>
<feature type="compositionally biased region" description="Low complexity" evidence="1">
    <location>
        <begin position="33"/>
        <end position="47"/>
    </location>
</feature>
<dbReference type="EMBL" id="CP021748">
    <property type="protein sequence ID" value="ARX88068.1"/>
    <property type="molecule type" value="Genomic_DNA"/>
</dbReference>
<sequence>MRSRGRSLRPGPGGVRQDPAAGRTLPRTRRSARVVTTRATAVSADSRPQTTVKLPVRSRSRPSAGGIRTMATWLPDMARPRVNPVRPAGADSVTWATHGPYQP</sequence>
<proteinExistence type="predicted"/>
<dbReference type="AlphaFoldDB" id="A0A1Z1WNS1"/>
<evidence type="ECO:0000313" key="3">
    <source>
        <dbReference type="Proteomes" id="UP000195880"/>
    </source>
</evidence>
<dbReference type="KEGG" id="salf:SMD44_07555"/>
<gene>
    <name evidence="2" type="ORF">SMD44_07555</name>
</gene>
<evidence type="ECO:0000256" key="1">
    <source>
        <dbReference type="SAM" id="MobiDB-lite"/>
    </source>
</evidence>
<name>A0A1Z1WNS1_9ACTN</name>
<protein>
    <submittedName>
        <fullName evidence="2">Uncharacterized protein</fullName>
    </submittedName>
</protein>
<accession>A0A1Z1WNS1</accession>
<dbReference type="Proteomes" id="UP000195880">
    <property type="component" value="Chromosome"/>
</dbReference>
<organism evidence="2 3">
    <name type="scientific">Streptomyces alboflavus</name>
    <dbReference type="NCBI Taxonomy" id="67267"/>
    <lineage>
        <taxon>Bacteria</taxon>
        <taxon>Bacillati</taxon>
        <taxon>Actinomycetota</taxon>
        <taxon>Actinomycetes</taxon>
        <taxon>Kitasatosporales</taxon>
        <taxon>Streptomycetaceae</taxon>
        <taxon>Streptomyces</taxon>
    </lineage>
</organism>